<dbReference type="SMART" id="SM00562">
    <property type="entry name" value="NDK"/>
    <property type="match status" value="1"/>
</dbReference>
<dbReference type="PANTHER" id="PTHR43109:SF2">
    <property type="entry name" value="NUCLEOSIDE DIPHOSPHATE KINASE 7"/>
    <property type="match status" value="1"/>
</dbReference>
<keyword evidence="3" id="KW-0206">Cytoskeleton</keyword>
<proteinExistence type="inferred from homology"/>
<name>A0ABN7S783_OIKDI</name>
<keyword evidence="9" id="KW-1185">Reference proteome</keyword>
<keyword evidence="4" id="KW-0966">Cell projection</keyword>
<dbReference type="Pfam" id="PF00334">
    <property type="entry name" value="NDK"/>
    <property type="match status" value="1"/>
</dbReference>
<evidence type="ECO:0000256" key="5">
    <source>
        <dbReference type="PROSITE-ProRule" id="PRU00706"/>
    </source>
</evidence>
<dbReference type="PROSITE" id="PS51374">
    <property type="entry name" value="NDPK_LIKE"/>
    <property type="match status" value="1"/>
</dbReference>
<evidence type="ECO:0000256" key="3">
    <source>
        <dbReference type="ARBA" id="ARBA00023212"/>
    </source>
</evidence>
<evidence type="ECO:0000313" key="8">
    <source>
        <dbReference type="EMBL" id="CAG5094442.1"/>
    </source>
</evidence>
<dbReference type="InterPro" id="IPR006602">
    <property type="entry name" value="DM10_dom"/>
</dbReference>
<dbReference type="SUPFAM" id="SSF54919">
    <property type="entry name" value="Nucleoside diphosphate kinase, NDK"/>
    <property type="match status" value="2"/>
</dbReference>
<dbReference type="PANTHER" id="PTHR43109">
    <property type="entry name" value="NUCLEOSIDE DIPHOSPHATE KINASE 7"/>
    <property type="match status" value="1"/>
</dbReference>
<dbReference type="Proteomes" id="UP001158576">
    <property type="component" value="Chromosome XSR"/>
</dbReference>
<evidence type="ECO:0000256" key="4">
    <source>
        <dbReference type="ARBA" id="ARBA00023273"/>
    </source>
</evidence>
<gene>
    <name evidence="8" type="ORF">OKIOD_LOCUS5118</name>
</gene>
<accession>A0ABN7S783</accession>
<keyword evidence="2" id="KW-0963">Cytoplasm</keyword>
<organism evidence="8 9">
    <name type="scientific">Oikopleura dioica</name>
    <name type="common">Tunicate</name>
    <dbReference type="NCBI Taxonomy" id="34765"/>
    <lineage>
        <taxon>Eukaryota</taxon>
        <taxon>Metazoa</taxon>
        <taxon>Chordata</taxon>
        <taxon>Tunicata</taxon>
        <taxon>Appendicularia</taxon>
        <taxon>Copelata</taxon>
        <taxon>Oikopleuridae</taxon>
        <taxon>Oikopleura</taxon>
    </lineage>
</organism>
<reference evidence="8 9" key="1">
    <citation type="submission" date="2021-04" db="EMBL/GenBank/DDBJ databases">
        <authorList>
            <person name="Bliznina A."/>
        </authorList>
    </citation>
    <scope>NUCLEOTIDE SEQUENCE [LARGE SCALE GENOMIC DNA]</scope>
</reference>
<evidence type="ECO:0000256" key="1">
    <source>
        <dbReference type="ARBA" id="ARBA00004430"/>
    </source>
</evidence>
<protein>
    <submittedName>
        <fullName evidence="8">Oidioi.mRNA.OKI2018_I69.XSR.g13560.t1.cds</fullName>
    </submittedName>
</protein>
<comment type="subcellular location">
    <subcellularLocation>
        <location evidence="1">Cytoplasm</location>
        <location evidence="1">Cytoskeleton</location>
        <location evidence="1">Cilium axoneme</location>
    </subcellularLocation>
</comment>
<sequence length="331" mass="37490">MANEERHCFITEWYDTHAEIRRRYQLMRYPDKTITMYDIKNRRKFLSRTAMSDIPEKLFIGTKLNIHSRQHTIVAYGDDKTETDHSGLNEAILFVFPESKWNAVGDVLNNVYKNGLKITNVKSLHLNKDCAEIAGFEGRALAMAVQGNDSFALMSKCTNPADVGYVSTDKEAVPRHLESFFSDISMQSTSLRNEQCTCAVIKPSFLHRSGEIINAIEKAGFQITAMRLNSLDRKEVEEFYEVYRDVVTEYTGMVDELSSGPSLALEISTIPEGEHTRFREFCGPVDPKVAAAIRPGTLRAIFGINRIKNAIHCTDLDTDGAFESNYMFNVL</sequence>
<dbReference type="InterPro" id="IPR036850">
    <property type="entry name" value="NDK-like_dom_sf"/>
</dbReference>
<evidence type="ECO:0000259" key="7">
    <source>
        <dbReference type="SMART" id="SM00676"/>
    </source>
</evidence>
<dbReference type="EMBL" id="OU015569">
    <property type="protein sequence ID" value="CAG5094442.1"/>
    <property type="molecule type" value="Genomic_DNA"/>
</dbReference>
<comment type="similarity">
    <text evidence="5">Belongs to the NDK family.</text>
</comment>
<dbReference type="SMART" id="SM00676">
    <property type="entry name" value="DM10"/>
    <property type="match status" value="1"/>
</dbReference>
<feature type="domain" description="Nucleoside diphosphate kinase-like" evidence="6">
    <location>
        <begin position="194"/>
        <end position="331"/>
    </location>
</feature>
<evidence type="ECO:0000313" key="9">
    <source>
        <dbReference type="Proteomes" id="UP001158576"/>
    </source>
</evidence>
<evidence type="ECO:0000259" key="6">
    <source>
        <dbReference type="SMART" id="SM00562"/>
    </source>
</evidence>
<dbReference type="InterPro" id="IPR034907">
    <property type="entry name" value="NDK-like_dom"/>
</dbReference>
<evidence type="ECO:0000256" key="2">
    <source>
        <dbReference type="ARBA" id="ARBA00022490"/>
    </source>
</evidence>
<feature type="domain" description="DM10" evidence="7">
    <location>
        <begin position="3"/>
        <end position="86"/>
    </location>
</feature>
<dbReference type="CDD" id="cd04412">
    <property type="entry name" value="NDPk7B"/>
    <property type="match status" value="1"/>
</dbReference>
<dbReference type="Gene3D" id="3.30.70.141">
    <property type="entry name" value="Nucleoside diphosphate kinase-like domain"/>
    <property type="match status" value="1"/>
</dbReference>
<comment type="caution">
    <text evidence="5">Lacks conserved residue(s) required for the propagation of feature annotation.</text>
</comment>
<dbReference type="InterPro" id="IPR037993">
    <property type="entry name" value="NDPk7B"/>
</dbReference>